<keyword evidence="3" id="KW-1185">Reference proteome</keyword>
<comment type="caution">
    <text evidence="2">The sequence shown here is derived from an EMBL/GenBank/DDBJ whole genome shotgun (WGS) entry which is preliminary data.</text>
</comment>
<name>A0A5N6L2U7_9ROSI</name>
<sequence length="125" mass="12952">MELKRPTSHRAPAPPTIMLPPAVRRARYAGPTAYARLSPSMAPLHTPERGAPTAPGRPQAVRQSSAPAMLPPPRPSLRVAASPFPLATAATKPTTTRAAPTTPSSSTSPSRPSSQPSTKAAPPQP</sequence>
<feature type="region of interest" description="Disordered" evidence="1">
    <location>
        <begin position="30"/>
        <end position="125"/>
    </location>
</feature>
<gene>
    <name evidence="2" type="ORF">FH972_025181</name>
</gene>
<organism evidence="2 3">
    <name type="scientific">Carpinus fangiana</name>
    <dbReference type="NCBI Taxonomy" id="176857"/>
    <lineage>
        <taxon>Eukaryota</taxon>
        <taxon>Viridiplantae</taxon>
        <taxon>Streptophyta</taxon>
        <taxon>Embryophyta</taxon>
        <taxon>Tracheophyta</taxon>
        <taxon>Spermatophyta</taxon>
        <taxon>Magnoliopsida</taxon>
        <taxon>eudicotyledons</taxon>
        <taxon>Gunneridae</taxon>
        <taxon>Pentapetalae</taxon>
        <taxon>rosids</taxon>
        <taxon>fabids</taxon>
        <taxon>Fagales</taxon>
        <taxon>Betulaceae</taxon>
        <taxon>Carpinus</taxon>
    </lineage>
</organism>
<feature type="compositionally biased region" description="Low complexity" evidence="1">
    <location>
        <begin position="87"/>
        <end position="119"/>
    </location>
</feature>
<reference evidence="2 3" key="1">
    <citation type="submission" date="2019-06" db="EMBL/GenBank/DDBJ databases">
        <title>A chromosomal-level reference genome of Carpinus fangiana (Coryloideae, Betulaceae).</title>
        <authorList>
            <person name="Yang X."/>
            <person name="Wang Z."/>
            <person name="Zhang L."/>
            <person name="Hao G."/>
            <person name="Liu J."/>
            <person name="Yang Y."/>
        </authorList>
    </citation>
    <scope>NUCLEOTIDE SEQUENCE [LARGE SCALE GENOMIC DNA]</scope>
    <source>
        <strain evidence="2">Cfa_2016G</strain>
        <tissue evidence="2">Leaf</tissue>
    </source>
</reference>
<accession>A0A5N6L2U7</accession>
<dbReference type="EMBL" id="VIBQ01000038">
    <property type="protein sequence ID" value="KAB8446199.1"/>
    <property type="molecule type" value="Genomic_DNA"/>
</dbReference>
<dbReference type="AlphaFoldDB" id="A0A5N6L2U7"/>
<evidence type="ECO:0000256" key="1">
    <source>
        <dbReference type="SAM" id="MobiDB-lite"/>
    </source>
</evidence>
<evidence type="ECO:0000313" key="3">
    <source>
        <dbReference type="Proteomes" id="UP000327013"/>
    </source>
</evidence>
<protein>
    <submittedName>
        <fullName evidence="2">Uncharacterized protein</fullName>
    </submittedName>
</protein>
<proteinExistence type="predicted"/>
<evidence type="ECO:0000313" key="2">
    <source>
        <dbReference type="EMBL" id="KAB8446199.1"/>
    </source>
</evidence>
<dbReference type="Proteomes" id="UP000327013">
    <property type="component" value="Unassembled WGS sequence"/>
</dbReference>